<dbReference type="OrthoDB" id="412753at2759"/>
<evidence type="ECO:0000256" key="1">
    <source>
        <dbReference type="SAM" id="MobiDB-lite"/>
    </source>
</evidence>
<name>A0A812UQL9_9DINO</name>
<protein>
    <submittedName>
        <fullName evidence="2">Uncharacterized protein</fullName>
    </submittedName>
</protein>
<evidence type="ECO:0000313" key="2">
    <source>
        <dbReference type="EMBL" id="CAE7573236.1"/>
    </source>
</evidence>
<dbReference type="SUPFAM" id="SSF53335">
    <property type="entry name" value="S-adenosyl-L-methionine-dependent methyltransferases"/>
    <property type="match status" value="1"/>
</dbReference>
<feature type="compositionally biased region" description="Polar residues" evidence="1">
    <location>
        <begin position="97"/>
        <end position="107"/>
    </location>
</feature>
<reference evidence="2" key="1">
    <citation type="submission" date="2021-02" db="EMBL/GenBank/DDBJ databases">
        <authorList>
            <person name="Dougan E. K."/>
            <person name="Rhodes N."/>
            <person name="Thang M."/>
            <person name="Chan C."/>
        </authorList>
    </citation>
    <scope>NUCLEOTIDE SEQUENCE</scope>
</reference>
<dbReference type="EMBL" id="CAJNDS010002721">
    <property type="protein sequence ID" value="CAE7573236.1"/>
    <property type="molecule type" value="Genomic_DNA"/>
</dbReference>
<dbReference type="InterPro" id="IPR029063">
    <property type="entry name" value="SAM-dependent_MTases_sf"/>
</dbReference>
<proteinExistence type="predicted"/>
<comment type="caution">
    <text evidence="2">The sequence shown here is derived from an EMBL/GenBank/DDBJ whole genome shotgun (WGS) entry which is preliminary data.</text>
</comment>
<keyword evidence="3" id="KW-1185">Reference proteome</keyword>
<gene>
    <name evidence="2" type="ORF">SNAT2548_LOCUS32678</name>
</gene>
<feature type="region of interest" description="Disordered" evidence="1">
    <location>
        <begin position="94"/>
        <end position="135"/>
    </location>
</feature>
<dbReference type="Gene3D" id="3.40.50.150">
    <property type="entry name" value="Vaccinia Virus protein VP39"/>
    <property type="match status" value="1"/>
</dbReference>
<accession>A0A812UQL9</accession>
<evidence type="ECO:0000313" key="3">
    <source>
        <dbReference type="Proteomes" id="UP000604046"/>
    </source>
</evidence>
<feature type="region of interest" description="Disordered" evidence="1">
    <location>
        <begin position="1"/>
        <end position="68"/>
    </location>
</feature>
<sequence>MAENIVFAPPRSSLGHESDDQPSFRSLPVTALPTLQQAAYPDSGADGEDQGSSAARVALPEGSHGCGRDTAIGQVAAVLEKREQEIARRLAALEAANQDSPAGASTPTPKPTLSGREASQGRAEPSAGAGEAPGCHFPAFAAPRLRQEKIDWEVPQSILDRLALAYDEDPQAARRTPQQSRFAWTGVVDAARAAWIGGTQLLQYGELLPAGTEKALAVMAPGLHFLPLGTPGRSHEVALELGMGRGRVALHLFLAGATVLGVELAWQRFALATEAAERLGHRCPDSFSVSYLDAKFRLVRVGGPQHAFLEARHGDFLKLVTPEEVAAATLIFLHVCLPAASWPSLRQFLQRCQPGCRVLSYEDLRIIWKGEKGDFPFQDIAAPALACSWAPEVGHRFFCYQRRDLEEEVIPLARSGVG</sequence>
<dbReference type="AlphaFoldDB" id="A0A812UQL9"/>
<feature type="compositionally biased region" description="Low complexity" evidence="1">
    <location>
        <begin position="121"/>
        <end position="134"/>
    </location>
</feature>
<organism evidence="2 3">
    <name type="scientific">Symbiodinium natans</name>
    <dbReference type="NCBI Taxonomy" id="878477"/>
    <lineage>
        <taxon>Eukaryota</taxon>
        <taxon>Sar</taxon>
        <taxon>Alveolata</taxon>
        <taxon>Dinophyceae</taxon>
        <taxon>Suessiales</taxon>
        <taxon>Symbiodiniaceae</taxon>
        <taxon>Symbiodinium</taxon>
    </lineage>
</organism>
<dbReference type="Proteomes" id="UP000604046">
    <property type="component" value="Unassembled WGS sequence"/>
</dbReference>